<dbReference type="GO" id="GO:0003676">
    <property type="term" value="F:nucleic acid binding"/>
    <property type="evidence" value="ECO:0007669"/>
    <property type="project" value="InterPro"/>
</dbReference>
<proteinExistence type="predicted"/>
<dbReference type="AlphaFoldDB" id="A0A0C9ZP58"/>
<dbReference type="Proteomes" id="UP000054018">
    <property type="component" value="Unassembled WGS sequence"/>
</dbReference>
<dbReference type="InterPro" id="IPR036397">
    <property type="entry name" value="RNaseH_sf"/>
</dbReference>
<dbReference type="InterPro" id="IPR038717">
    <property type="entry name" value="Tc1-like_DDE_dom"/>
</dbReference>
<reference evidence="2 3" key="1">
    <citation type="submission" date="2014-04" db="EMBL/GenBank/DDBJ databases">
        <authorList>
            <consortium name="DOE Joint Genome Institute"/>
            <person name="Kuo A."/>
            <person name="Kohler A."/>
            <person name="Costa M.D."/>
            <person name="Nagy L.G."/>
            <person name="Floudas D."/>
            <person name="Copeland A."/>
            <person name="Barry K.W."/>
            <person name="Cichocki N."/>
            <person name="Veneault-Fourrey C."/>
            <person name="LaButti K."/>
            <person name="Lindquist E.A."/>
            <person name="Lipzen A."/>
            <person name="Lundell T."/>
            <person name="Morin E."/>
            <person name="Murat C."/>
            <person name="Sun H."/>
            <person name="Tunlid A."/>
            <person name="Henrissat B."/>
            <person name="Grigoriev I.V."/>
            <person name="Hibbett D.S."/>
            <person name="Martin F."/>
            <person name="Nordberg H.P."/>
            <person name="Cantor M.N."/>
            <person name="Hua S.X."/>
        </authorList>
    </citation>
    <scope>NUCLEOTIDE SEQUENCE [LARGE SCALE GENOMIC DNA]</scope>
    <source>
        <strain evidence="2 3">441</strain>
    </source>
</reference>
<organism evidence="2 3">
    <name type="scientific">Pisolithus microcarpus 441</name>
    <dbReference type="NCBI Taxonomy" id="765257"/>
    <lineage>
        <taxon>Eukaryota</taxon>
        <taxon>Fungi</taxon>
        <taxon>Dikarya</taxon>
        <taxon>Basidiomycota</taxon>
        <taxon>Agaricomycotina</taxon>
        <taxon>Agaricomycetes</taxon>
        <taxon>Agaricomycetidae</taxon>
        <taxon>Boletales</taxon>
        <taxon>Sclerodermatineae</taxon>
        <taxon>Pisolithaceae</taxon>
        <taxon>Pisolithus</taxon>
    </lineage>
</organism>
<accession>A0A0C9ZP58</accession>
<evidence type="ECO:0000313" key="3">
    <source>
        <dbReference type="Proteomes" id="UP000054018"/>
    </source>
</evidence>
<gene>
    <name evidence="2" type="ORF">PISMIDRAFT_99415</name>
</gene>
<keyword evidence="3" id="KW-1185">Reference proteome</keyword>
<sequence length="73" mass="8329">RYSILPALSLDGVLHLDVQECAYTAATFNEFINNLLDNMNPFLQKNSVIVMDNASIHKSVNLEEMIQQRYVIT</sequence>
<dbReference type="HOGENOM" id="CLU_188058_0_1_1"/>
<name>A0A0C9ZP58_9AGAM</name>
<feature type="domain" description="Tc1-like transposase DDE" evidence="1">
    <location>
        <begin position="3"/>
        <end position="68"/>
    </location>
</feature>
<evidence type="ECO:0000313" key="2">
    <source>
        <dbReference type="EMBL" id="KIK24107.1"/>
    </source>
</evidence>
<reference evidence="3" key="2">
    <citation type="submission" date="2015-01" db="EMBL/GenBank/DDBJ databases">
        <title>Evolutionary Origins and Diversification of the Mycorrhizal Mutualists.</title>
        <authorList>
            <consortium name="DOE Joint Genome Institute"/>
            <consortium name="Mycorrhizal Genomics Consortium"/>
            <person name="Kohler A."/>
            <person name="Kuo A."/>
            <person name="Nagy L.G."/>
            <person name="Floudas D."/>
            <person name="Copeland A."/>
            <person name="Barry K.W."/>
            <person name="Cichocki N."/>
            <person name="Veneault-Fourrey C."/>
            <person name="LaButti K."/>
            <person name="Lindquist E.A."/>
            <person name="Lipzen A."/>
            <person name="Lundell T."/>
            <person name="Morin E."/>
            <person name="Murat C."/>
            <person name="Riley R."/>
            <person name="Ohm R."/>
            <person name="Sun H."/>
            <person name="Tunlid A."/>
            <person name="Henrissat B."/>
            <person name="Grigoriev I.V."/>
            <person name="Hibbett D.S."/>
            <person name="Martin F."/>
        </authorList>
    </citation>
    <scope>NUCLEOTIDE SEQUENCE [LARGE SCALE GENOMIC DNA]</scope>
    <source>
        <strain evidence="3">441</strain>
    </source>
</reference>
<protein>
    <recommendedName>
        <fullName evidence="1">Tc1-like transposase DDE domain-containing protein</fullName>
    </recommendedName>
</protein>
<dbReference type="Gene3D" id="3.30.420.10">
    <property type="entry name" value="Ribonuclease H-like superfamily/Ribonuclease H"/>
    <property type="match status" value="1"/>
</dbReference>
<dbReference type="Pfam" id="PF13358">
    <property type="entry name" value="DDE_3"/>
    <property type="match status" value="1"/>
</dbReference>
<feature type="non-terminal residue" evidence="2">
    <location>
        <position position="1"/>
    </location>
</feature>
<dbReference type="STRING" id="765257.A0A0C9ZP58"/>
<dbReference type="OrthoDB" id="2142724at2759"/>
<evidence type="ECO:0000259" key="1">
    <source>
        <dbReference type="Pfam" id="PF13358"/>
    </source>
</evidence>
<dbReference type="EMBL" id="KN833720">
    <property type="protein sequence ID" value="KIK24107.1"/>
    <property type="molecule type" value="Genomic_DNA"/>
</dbReference>